<dbReference type="RefSeq" id="WP_048372011.1">
    <property type="nucleotide sequence ID" value="NZ_JARMDB010000021.1"/>
</dbReference>
<dbReference type="Proteomes" id="UP001309448">
    <property type="component" value="Unassembled WGS sequence"/>
</dbReference>
<reference evidence="2 3" key="1">
    <citation type="submission" date="2023-03" db="EMBL/GenBank/DDBJ databases">
        <title>Bacillus Genome Sequencing.</title>
        <authorList>
            <person name="Dunlap C."/>
        </authorList>
    </citation>
    <scope>NUCLEOTIDE SEQUENCE [LARGE SCALE GENOMIC DNA]</scope>
    <source>
        <strain evidence="2 3">B-615</strain>
    </source>
</reference>
<protein>
    <submittedName>
        <fullName evidence="2">Uncharacterized protein</fullName>
    </submittedName>
</protein>
<feature type="transmembrane region" description="Helical" evidence="1">
    <location>
        <begin position="12"/>
        <end position="34"/>
    </location>
</feature>
<keyword evidence="1" id="KW-0472">Membrane</keyword>
<name>A0ABU6N108_9BACI</name>
<gene>
    <name evidence="2" type="ORF">P4U88_21925</name>
</gene>
<evidence type="ECO:0000256" key="1">
    <source>
        <dbReference type="SAM" id="Phobius"/>
    </source>
</evidence>
<accession>A0ABU6N108</accession>
<evidence type="ECO:0000313" key="2">
    <source>
        <dbReference type="EMBL" id="MED1568500.1"/>
    </source>
</evidence>
<keyword evidence="1" id="KW-1133">Transmembrane helix</keyword>
<feature type="transmembrane region" description="Helical" evidence="1">
    <location>
        <begin position="85"/>
        <end position="108"/>
    </location>
</feature>
<proteinExistence type="predicted"/>
<evidence type="ECO:0000313" key="3">
    <source>
        <dbReference type="Proteomes" id="UP001309448"/>
    </source>
</evidence>
<feature type="transmembrane region" description="Helical" evidence="1">
    <location>
        <begin position="46"/>
        <end position="65"/>
    </location>
</feature>
<keyword evidence="3" id="KW-1185">Reference proteome</keyword>
<comment type="caution">
    <text evidence="2">The sequence shown here is derived from an EMBL/GenBank/DDBJ whole genome shotgun (WGS) entry which is preliminary data.</text>
</comment>
<organism evidence="2 3">
    <name type="scientific">Bacillus paramycoides</name>
    <dbReference type="NCBI Taxonomy" id="2026194"/>
    <lineage>
        <taxon>Bacteria</taxon>
        <taxon>Bacillati</taxon>
        <taxon>Bacillota</taxon>
        <taxon>Bacilli</taxon>
        <taxon>Bacillales</taxon>
        <taxon>Bacillaceae</taxon>
        <taxon>Bacillus</taxon>
        <taxon>Bacillus cereus group</taxon>
    </lineage>
</organism>
<keyword evidence="1" id="KW-0812">Transmembrane</keyword>
<dbReference type="EMBL" id="JARMDB010000021">
    <property type="protein sequence ID" value="MED1568500.1"/>
    <property type="molecule type" value="Genomic_DNA"/>
</dbReference>
<sequence>MIDGTNVEAIPVFFWRIYYSVLFIFLIIGILNCYQFKKDKLKMKLNILNLIFIVSIPVVSLLNSINRKGNEYDHFMYSLKQFDIWAIYTMIGYLYVIIHFFCSFYFLVTPKLQPKN</sequence>